<comment type="caution">
    <text evidence="4">The sequence shown here is derived from an EMBL/GenBank/DDBJ whole genome shotgun (WGS) entry which is preliminary data.</text>
</comment>
<keyword evidence="1" id="KW-0479">Metal-binding</keyword>
<evidence type="ECO:0000256" key="1">
    <source>
        <dbReference type="PROSITE-ProRule" id="PRU00175"/>
    </source>
</evidence>
<keyword evidence="5" id="KW-1185">Reference proteome</keyword>
<sequence>MGSSSSKSSAAAGAPPSPVARKVQSSRNRIFRPSCLRSVDYEGDGSQISKHQPKGNCRTAPRRNDSGVEPDECYESVKTYQPEETGVSSDVELDEWHQSRFYDVPSSSSRLPNSSSPTSISYRLSRANELGSSCRAPSAPSTSFVVSNNEDGLHLQSCSSLMFANKSGRSHSCDLFPACFGNRESQVFSSNSSDHSQHDQHIVSGQGLDVNLFCPESCADGIGTRVADRSTTRAPAERNIQFSRTLSVGRLRDRVVRRAPFHESCPFYREVEVRAVRQGSRRQNFVGGLGNAMSEVNDSVLPSSGVSSSSYNEISRGADATYNELFEHAMYNELLEHRSNFLERRRRIRSQVHALRRLGSRFENATGHSRTCVLSGQHRSGHCSCRTSNREANSDVHSRARDSISRIVMLAEALFEVLDEIHQQSLVLSSQPSVSSIGSLPAPNDVVESLPVKAYYNKSDNQMAEETAKCYICLVDYEDGDNLRVLPCRHEFHRACVDKWLKEVHRYIHYIDTTNLRAILFGFVLDWLPVPSQSSYNPRIGCDSHVWIWQIFTS</sequence>
<dbReference type="InterPro" id="IPR001841">
    <property type="entry name" value="Znf_RING"/>
</dbReference>
<dbReference type="SUPFAM" id="SSF57850">
    <property type="entry name" value="RING/U-box"/>
    <property type="match status" value="1"/>
</dbReference>
<protein>
    <recommendedName>
        <fullName evidence="3">RING-type domain-containing protein</fullName>
    </recommendedName>
</protein>
<dbReference type="Proteomes" id="UP000249390">
    <property type="component" value="Unassembled WGS sequence"/>
</dbReference>
<reference evidence="4 5" key="1">
    <citation type="submission" date="2018-06" db="EMBL/GenBank/DDBJ databases">
        <title>The Genome of Cuscuta australis (Dodder) Provides Insight into the Evolution of Plant Parasitism.</title>
        <authorList>
            <person name="Liu H."/>
        </authorList>
    </citation>
    <scope>NUCLEOTIDE SEQUENCE [LARGE SCALE GENOMIC DNA]</scope>
    <source>
        <strain evidence="5">cv. Yunnan</strain>
        <tissue evidence="4">Vines</tissue>
    </source>
</reference>
<organism evidence="4 5">
    <name type="scientific">Cuscuta australis</name>
    <dbReference type="NCBI Taxonomy" id="267555"/>
    <lineage>
        <taxon>Eukaryota</taxon>
        <taxon>Viridiplantae</taxon>
        <taxon>Streptophyta</taxon>
        <taxon>Embryophyta</taxon>
        <taxon>Tracheophyta</taxon>
        <taxon>Spermatophyta</taxon>
        <taxon>Magnoliopsida</taxon>
        <taxon>eudicotyledons</taxon>
        <taxon>Gunneridae</taxon>
        <taxon>Pentapetalae</taxon>
        <taxon>asterids</taxon>
        <taxon>lamiids</taxon>
        <taxon>Solanales</taxon>
        <taxon>Convolvulaceae</taxon>
        <taxon>Cuscuteae</taxon>
        <taxon>Cuscuta</taxon>
        <taxon>Cuscuta subgen. Grammica</taxon>
        <taxon>Cuscuta sect. Cleistogrammica</taxon>
    </lineage>
</organism>
<dbReference type="EMBL" id="NQVE01000027">
    <property type="protein sequence ID" value="RAL53169.1"/>
    <property type="molecule type" value="Genomic_DNA"/>
</dbReference>
<dbReference type="PROSITE" id="PS50089">
    <property type="entry name" value="ZF_RING_2"/>
    <property type="match status" value="1"/>
</dbReference>
<dbReference type="PANTHER" id="PTHR47531">
    <property type="entry name" value="RING/U-BOX SUPERFAMILY PROTEIN"/>
    <property type="match status" value="1"/>
</dbReference>
<dbReference type="FunFam" id="3.30.40.10:FF:000388">
    <property type="entry name" value="Putative RING zinc finger domain superfamily protein"/>
    <property type="match status" value="1"/>
</dbReference>
<keyword evidence="1" id="KW-0862">Zinc</keyword>
<evidence type="ECO:0000313" key="4">
    <source>
        <dbReference type="EMBL" id="RAL53169.1"/>
    </source>
</evidence>
<proteinExistence type="predicted"/>
<name>A0A328E982_9ASTE</name>
<dbReference type="PANTHER" id="PTHR47531:SF2">
    <property type="entry name" value="RING_U-BOX SUPERFAMILY PROTEIN"/>
    <property type="match status" value="1"/>
</dbReference>
<gene>
    <name evidence="4" type="ORF">DM860_006841</name>
</gene>
<dbReference type="Pfam" id="PF13639">
    <property type="entry name" value="zf-RING_2"/>
    <property type="match status" value="1"/>
</dbReference>
<evidence type="ECO:0000256" key="2">
    <source>
        <dbReference type="SAM" id="MobiDB-lite"/>
    </source>
</evidence>
<evidence type="ECO:0000313" key="5">
    <source>
        <dbReference type="Proteomes" id="UP000249390"/>
    </source>
</evidence>
<evidence type="ECO:0000259" key="3">
    <source>
        <dbReference type="PROSITE" id="PS50089"/>
    </source>
</evidence>
<dbReference type="AlphaFoldDB" id="A0A328E982"/>
<feature type="region of interest" description="Disordered" evidence="2">
    <location>
        <begin position="1"/>
        <end position="27"/>
    </location>
</feature>
<feature type="compositionally biased region" description="Low complexity" evidence="2">
    <location>
        <begin position="1"/>
        <end position="14"/>
    </location>
</feature>
<dbReference type="Gene3D" id="3.30.40.10">
    <property type="entry name" value="Zinc/RING finger domain, C3HC4 (zinc finger)"/>
    <property type="match status" value="1"/>
</dbReference>
<feature type="region of interest" description="Disordered" evidence="2">
    <location>
        <begin position="41"/>
        <end position="71"/>
    </location>
</feature>
<keyword evidence="1" id="KW-0863">Zinc-finger</keyword>
<dbReference type="InterPro" id="IPR013083">
    <property type="entry name" value="Znf_RING/FYVE/PHD"/>
</dbReference>
<accession>A0A328E982</accession>
<dbReference type="GO" id="GO:0008270">
    <property type="term" value="F:zinc ion binding"/>
    <property type="evidence" value="ECO:0007669"/>
    <property type="project" value="UniProtKB-KW"/>
</dbReference>
<feature type="domain" description="RING-type" evidence="3">
    <location>
        <begin position="470"/>
        <end position="500"/>
    </location>
</feature>